<name>A0A9P1HCZ3_9PEZI</name>
<keyword evidence="3" id="KW-0472">Membrane</keyword>
<feature type="transmembrane region" description="Helical" evidence="3">
    <location>
        <begin position="166"/>
        <end position="187"/>
    </location>
</feature>
<dbReference type="InterPro" id="IPR018466">
    <property type="entry name" value="Kre9/Knh1-like_N"/>
</dbReference>
<dbReference type="Pfam" id="PF10342">
    <property type="entry name" value="Kre9_KNH"/>
    <property type="match status" value="1"/>
</dbReference>
<evidence type="ECO:0000259" key="5">
    <source>
        <dbReference type="Pfam" id="PF10342"/>
    </source>
</evidence>
<dbReference type="EMBL" id="CALLCH030000021">
    <property type="protein sequence ID" value="CAI4220245.1"/>
    <property type="molecule type" value="Genomic_DNA"/>
</dbReference>
<keyword evidence="1 4" id="KW-0732">Signal</keyword>
<dbReference type="OrthoDB" id="5240430at2759"/>
<keyword evidence="3" id="KW-1133">Transmembrane helix</keyword>
<evidence type="ECO:0000256" key="2">
    <source>
        <dbReference type="SAM" id="MobiDB-lite"/>
    </source>
</evidence>
<dbReference type="AlphaFoldDB" id="A0A9P1HCZ3"/>
<comment type="caution">
    <text evidence="6">The sequence shown here is derived from an EMBL/GenBank/DDBJ whole genome shotgun (WGS) entry which is preliminary data.</text>
</comment>
<evidence type="ECO:0000313" key="7">
    <source>
        <dbReference type="Proteomes" id="UP000838763"/>
    </source>
</evidence>
<reference evidence="6" key="1">
    <citation type="submission" date="2022-11" db="EMBL/GenBank/DDBJ databases">
        <authorList>
            <person name="Scott C."/>
            <person name="Bruce N."/>
        </authorList>
    </citation>
    <scope>NUCLEOTIDE SEQUENCE</scope>
</reference>
<accession>A0A9P1HCZ3</accession>
<evidence type="ECO:0000256" key="1">
    <source>
        <dbReference type="ARBA" id="ARBA00022729"/>
    </source>
</evidence>
<sequence>MDRLCRLPPPLFFLLHAFLAHAGVVVKRDTIGGTDAGSNGTFAAITFPGKDATLVTGTTVEVTWERGDDGPQWDGKVMMEVAEASSTPFTSFVYVDYDIPYASEAHNWTIPERLNPGSYAIRIVNSSQPATFSDSPIFTVIHAAPVPTEAPAPPSSSRKGLTSDDIIGLATGLSVAALVAALAVWAWRHSKNRERRGIQGSAARAVSENGRLLEGAVAMSPSTMVETGSAAGEEGMADLDKLPEGVISGWAPEGIRVDPIELPAEVYKRWSDDTRERGLVGIGERLELSGSRGRDGTGNPEVPTEPQALGSSETPDRILNE</sequence>
<evidence type="ECO:0000313" key="6">
    <source>
        <dbReference type="EMBL" id="CAI4220245.1"/>
    </source>
</evidence>
<feature type="compositionally biased region" description="Basic and acidic residues" evidence="2">
    <location>
        <begin position="281"/>
        <end position="295"/>
    </location>
</feature>
<evidence type="ECO:0000256" key="4">
    <source>
        <dbReference type="SAM" id="SignalP"/>
    </source>
</evidence>
<feature type="chain" id="PRO_5040189071" description="Yeast cell wall synthesis Kre9/Knh1-like N-terminal domain-containing protein" evidence="4">
    <location>
        <begin position="23"/>
        <end position="321"/>
    </location>
</feature>
<protein>
    <recommendedName>
        <fullName evidence="5">Yeast cell wall synthesis Kre9/Knh1-like N-terminal domain-containing protein</fullName>
    </recommendedName>
</protein>
<gene>
    <name evidence="6" type="ORF">PPNO1_LOCUS9785</name>
</gene>
<feature type="region of interest" description="Disordered" evidence="2">
    <location>
        <begin position="281"/>
        <end position="321"/>
    </location>
</feature>
<evidence type="ECO:0000256" key="3">
    <source>
        <dbReference type="SAM" id="Phobius"/>
    </source>
</evidence>
<organism evidence="6 7">
    <name type="scientific">Parascedosporium putredinis</name>
    <dbReference type="NCBI Taxonomy" id="1442378"/>
    <lineage>
        <taxon>Eukaryota</taxon>
        <taxon>Fungi</taxon>
        <taxon>Dikarya</taxon>
        <taxon>Ascomycota</taxon>
        <taxon>Pezizomycotina</taxon>
        <taxon>Sordariomycetes</taxon>
        <taxon>Hypocreomycetidae</taxon>
        <taxon>Microascales</taxon>
        <taxon>Microascaceae</taxon>
        <taxon>Parascedosporium</taxon>
    </lineage>
</organism>
<feature type="signal peptide" evidence="4">
    <location>
        <begin position="1"/>
        <end position="22"/>
    </location>
</feature>
<dbReference type="Proteomes" id="UP000838763">
    <property type="component" value="Unassembled WGS sequence"/>
</dbReference>
<proteinExistence type="predicted"/>
<keyword evidence="3" id="KW-0812">Transmembrane</keyword>
<keyword evidence="7" id="KW-1185">Reference proteome</keyword>
<feature type="domain" description="Yeast cell wall synthesis Kre9/Knh1-like N-terminal" evidence="5">
    <location>
        <begin position="48"/>
        <end position="140"/>
    </location>
</feature>